<name>A0ABD1H1B6_SALDI</name>
<proteinExistence type="predicted"/>
<reference evidence="1 2" key="1">
    <citation type="submission" date="2024-06" db="EMBL/GenBank/DDBJ databases">
        <title>A chromosome level genome sequence of Diviner's sage (Salvia divinorum).</title>
        <authorList>
            <person name="Ford S.A."/>
            <person name="Ro D.-K."/>
            <person name="Ness R.W."/>
            <person name="Phillips M.A."/>
        </authorList>
    </citation>
    <scope>NUCLEOTIDE SEQUENCE [LARGE SCALE GENOMIC DNA]</scope>
    <source>
        <strain evidence="1">SAF-2024a</strain>
        <tissue evidence="1">Leaf</tissue>
    </source>
</reference>
<comment type="caution">
    <text evidence="1">The sequence shown here is derived from an EMBL/GenBank/DDBJ whole genome shotgun (WGS) entry which is preliminary data.</text>
</comment>
<keyword evidence="2" id="KW-1185">Reference proteome</keyword>
<dbReference type="Proteomes" id="UP001567538">
    <property type="component" value="Unassembled WGS sequence"/>
</dbReference>
<accession>A0ABD1H1B6</accession>
<sequence length="76" mass="8239">MKSPIHAHILNPPCEKKNDTAAFTQLRPAALVSRPSLPPSCALAAAASLLRQPSGSFLTTACHRREKGYKLVTDRE</sequence>
<protein>
    <submittedName>
        <fullName evidence="1">Uncharacterized protein</fullName>
    </submittedName>
</protein>
<evidence type="ECO:0000313" key="1">
    <source>
        <dbReference type="EMBL" id="KAL1548786.1"/>
    </source>
</evidence>
<gene>
    <name evidence="1" type="ORF">AAHA92_16975</name>
</gene>
<dbReference type="AlphaFoldDB" id="A0ABD1H1B6"/>
<organism evidence="1 2">
    <name type="scientific">Salvia divinorum</name>
    <name type="common">Maria pastora</name>
    <name type="synonym">Diviner's sage</name>
    <dbReference type="NCBI Taxonomy" id="28513"/>
    <lineage>
        <taxon>Eukaryota</taxon>
        <taxon>Viridiplantae</taxon>
        <taxon>Streptophyta</taxon>
        <taxon>Embryophyta</taxon>
        <taxon>Tracheophyta</taxon>
        <taxon>Spermatophyta</taxon>
        <taxon>Magnoliopsida</taxon>
        <taxon>eudicotyledons</taxon>
        <taxon>Gunneridae</taxon>
        <taxon>Pentapetalae</taxon>
        <taxon>asterids</taxon>
        <taxon>lamiids</taxon>
        <taxon>Lamiales</taxon>
        <taxon>Lamiaceae</taxon>
        <taxon>Nepetoideae</taxon>
        <taxon>Mentheae</taxon>
        <taxon>Salviinae</taxon>
        <taxon>Salvia</taxon>
        <taxon>Salvia subgen. Calosphace</taxon>
    </lineage>
</organism>
<dbReference type="EMBL" id="JBEAFC010000007">
    <property type="protein sequence ID" value="KAL1548786.1"/>
    <property type="molecule type" value="Genomic_DNA"/>
</dbReference>
<evidence type="ECO:0000313" key="2">
    <source>
        <dbReference type="Proteomes" id="UP001567538"/>
    </source>
</evidence>